<gene>
    <name evidence="1" type="ORF">PYW08_000505</name>
</gene>
<evidence type="ECO:0000313" key="2">
    <source>
        <dbReference type="Proteomes" id="UP001231649"/>
    </source>
</evidence>
<reference evidence="1" key="1">
    <citation type="submission" date="2023-03" db="EMBL/GenBank/DDBJ databases">
        <title>Chromosome-level genomes of two armyworms, Mythimna separata and Mythimna loreyi, provide insights into the biosynthesis and reception of sex pheromones.</title>
        <authorList>
            <person name="Zhao H."/>
        </authorList>
    </citation>
    <scope>NUCLEOTIDE SEQUENCE</scope>
    <source>
        <strain evidence="1">BeijingLab</strain>
    </source>
</reference>
<name>A0ACC2RCN4_9NEOP</name>
<proteinExistence type="predicted"/>
<accession>A0ACC2RCN4</accession>
<dbReference type="Proteomes" id="UP001231649">
    <property type="component" value="Chromosome 1"/>
</dbReference>
<keyword evidence="2" id="KW-1185">Reference proteome</keyword>
<comment type="caution">
    <text evidence="1">The sequence shown here is derived from an EMBL/GenBank/DDBJ whole genome shotgun (WGS) entry which is preliminary data.</text>
</comment>
<evidence type="ECO:0000313" key="1">
    <source>
        <dbReference type="EMBL" id="KAJ8737910.1"/>
    </source>
</evidence>
<sequence length="247" mass="27705">MQNSFVLFFISETIRSERRRLYGTSTVVMNVDKVIFPGLTNGTRLYSPITLSKEWSTLGRLVAMVFAAMFGAVMNVYFISSFTVQVSLRKKGYIYYCCLGLADVLVTCCVIPMSAVVLLSGVWDIYPVCQVLQTLTAASTYSYSILSTMVAAENYFTVKGYGSDCTCNKYLIGASAFLVFPFSLALAIYGTYWHQDYDYCGRRRLMEYYNAARAPIAPEVRTHIMQQAVNPNSPQRASSSTRETLEL</sequence>
<organism evidence="1 2">
    <name type="scientific">Mythimna loreyi</name>
    <dbReference type="NCBI Taxonomy" id="667449"/>
    <lineage>
        <taxon>Eukaryota</taxon>
        <taxon>Metazoa</taxon>
        <taxon>Ecdysozoa</taxon>
        <taxon>Arthropoda</taxon>
        <taxon>Hexapoda</taxon>
        <taxon>Insecta</taxon>
        <taxon>Pterygota</taxon>
        <taxon>Neoptera</taxon>
        <taxon>Endopterygota</taxon>
        <taxon>Lepidoptera</taxon>
        <taxon>Glossata</taxon>
        <taxon>Ditrysia</taxon>
        <taxon>Noctuoidea</taxon>
        <taxon>Noctuidae</taxon>
        <taxon>Noctuinae</taxon>
        <taxon>Hadenini</taxon>
        <taxon>Mythimna</taxon>
    </lineage>
</organism>
<protein>
    <submittedName>
        <fullName evidence="1">Uncharacterized protein</fullName>
    </submittedName>
</protein>
<dbReference type="EMBL" id="CM056777">
    <property type="protein sequence ID" value="KAJ8737910.1"/>
    <property type="molecule type" value="Genomic_DNA"/>
</dbReference>